<evidence type="ECO:0000256" key="1">
    <source>
        <dbReference type="SAM" id="Phobius"/>
    </source>
</evidence>
<keyword evidence="1" id="KW-1133">Transmembrane helix</keyword>
<dbReference type="EMBL" id="AAXD02000074">
    <property type="protein sequence ID" value="EDN82314.1"/>
    <property type="molecule type" value="Genomic_DNA"/>
</dbReference>
<protein>
    <submittedName>
        <fullName evidence="2">Uncharacterized protein</fullName>
    </submittedName>
</protein>
<dbReference type="Proteomes" id="UP000003773">
    <property type="component" value="Unassembled WGS sequence"/>
</dbReference>
<comment type="caution">
    <text evidence="2">The sequence shown here is derived from an EMBL/GenBank/DDBJ whole genome shotgun (WGS) entry which is preliminary data.</text>
</comment>
<dbReference type="HOGENOM" id="CLU_3305429_0_0_11"/>
<accession>A7A999</accession>
<name>A7A999_BIFAD</name>
<gene>
    <name evidence="2" type="ORF">BIFADO_02446</name>
</gene>
<keyword evidence="1" id="KW-0812">Transmembrane</keyword>
<evidence type="ECO:0000313" key="3">
    <source>
        <dbReference type="Proteomes" id="UP000003773"/>
    </source>
</evidence>
<dbReference type="AlphaFoldDB" id="A7A999"/>
<feature type="transmembrane region" description="Helical" evidence="1">
    <location>
        <begin position="14"/>
        <end position="31"/>
    </location>
</feature>
<reference evidence="2 3" key="2">
    <citation type="submission" date="2007-05" db="EMBL/GenBank/DDBJ databases">
        <title>Draft genome sequence of Bifidobacterium adolescentis (L2-32).</title>
        <authorList>
            <person name="Sudarsanam P."/>
            <person name="Ley R."/>
            <person name="Guruge J."/>
            <person name="Turnbaugh P.J."/>
            <person name="Mahowald M."/>
            <person name="Liep D."/>
            <person name="Gordon J."/>
        </authorList>
    </citation>
    <scope>NUCLEOTIDE SEQUENCE [LARGE SCALE GENOMIC DNA]</scope>
    <source>
        <strain evidence="2 3">L2-32</strain>
    </source>
</reference>
<reference evidence="2 3" key="1">
    <citation type="submission" date="2007-04" db="EMBL/GenBank/DDBJ databases">
        <authorList>
            <person name="Fulton L."/>
            <person name="Clifton S."/>
            <person name="Fulton B."/>
            <person name="Xu J."/>
            <person name="Minx P."/>
            <person name="Pepin K.H."/>
            <person name="Johnson M."/>
            <person name="Thiruvilangam P."/>
            <person name="Bhonagiri V."/>
            <person name="Nash W.E."/>
            <person name="Mardis E.R."/>
            <person name="Wilson R.K."/>
        </authorList>
    </citation>
    <scope>NUCLEOTIDE SEQUENCE [LARGE SCALE GENOMIC DNA]</scope>
    <source>
        <strain evidence="2 3">L2-32</strain>
    </source>
</reference>
<sequence>MCSCQFPENFVAELYWAGGIVAISAIVNKLADRFTRRIC</sequence>
<keyword evidence="1" id="KW-0472">Membrane</keyword>
<evidence type="ECO:0000313" key="2">
    <source>
        <dbReference type="EMBL" id="EDN82314.1"/>
    </source>
</evidence>
<organism evidence="2 3">
    <name type="scientific">Bifidobacterium adolescentis L2-32</name>
    <dbReference type="NCBI Taxonomy" id="411481"/>
    <lineage>
        <taxon>Bacteria</taxon>
        <taxon>Bacillati</taxon>
        <taxon>Actinomycetota</taxon>
        <taxon>Actinomycetes</taxon>
        <taxon>Bifidobacteriales</taxon>
        <taxon>Bifidobacteriaceae</taxon>
        <taxon>Bifidobacterium</taxon>
    </lineage>
</organism>
<proteinExistence type="predicted"/>